<dbReference type="AlphaFoldDB" id="A0A5C6XJG0"/>
<dbReference type="Proteomes" id="UP000321412">
    <property type="component" value="Unassembled WGS sequence"/>
</dbReference>
<protein>
    <submittedName>
        <fullName evidence="1">Uncharacterized protein</fullName>
    </submittedName>
</protein>
<dbReference type="RefSeq" id="WP_146980593.1">
    <property type="nucleotide sequence ID" value="NZ_VOSM01000003.1"/>
</dbReference>
<keyword evidence="2" id="KW-1185">Reference proteome</keyword>
<proteinExistence type="predicted"/>
<comment type="caution">
    <text evidence="1">The sequence shown here is derived from an EMBL/GenBank/DDBJ whole genome shotgun (WGS) entry which is preliminary data.</text>
</comment>
<name>A0A5C6XJG0_9DELT</name>
<accession>A0A5C6XJG0</accession>
<evidence type="ECO:0000313" key="2">
    <source>
        <dbReference type="Proteomes" id="UP000321412"/>
    </source>
</evidence>
<dbReference type="EMBL" id="VOSM01000003">
    <property type="protein sequence ID" value="TXD37436.1"/>
    <property type="molecule type" value="Genomic_DNA"/>
</dbReference>
<reference evidence="1 2" key="1">
    <citation type="submission" date="2019-08" db="EMBL/GenBank/DDBJ databases">
        <title>Bradymonadales sp. TMQ4.</title>
        <authorList>
            <person name="Liang Q."/>
        </authorList>
    </citation>
    <scope>NUCLEOTIDE SEQUENCE [LARGE SCALE GENOMIC DNA]</scope>
    <source>
        <strain evidence="1 2">TMQ4</strain>
    </source>
</reference>
<dbReference type="OrthoDB" id="5519204at2"/>
<organism evidence="1 2">
    <name type="scientific">Lujinxingia vulgaris</name>
    <dbReference type="NCBI Taxonomy" id="2600176"/>
    <lineage>
        <taxon>Bacteria</taxon>
        <taxon>Deltaproteobacteria</taxon>
        <taxon>Bradymonadales</taxon>
        <taxon>Lujinxingiaceae</taxon>
        <taxon>Lujinxingia</taxon>
    </lineage>
</organism>
<evidence type="ECO:0000313" key="1">
    <source>
        <dbReference type="EMBL" id="TXD37436.1"/>
    </source>
</evidence>
<gene>
    <name evidence="1" type="ORF">FRC98_06995</name>
</gene>
<sequence>MRLLKPLVNWKYALTTLERMRRYAEELSFSVPFDEEAEVWRVFESQNPELRAGLIERYQRTGSGGYGILEEVACRFP</sequence>